<keyword evidence="4" id="KW-1185">Reference proteome</keyword>
<comment type="caution">
    <text evidence="3">The sequence shown here is derived from an EMBL/GenBank/DDBJ whole genome shotgun (WGS) entry which is preliminary data.</text>
</comment>
<feature type="domain" description="EthD" evidence="2">
    <location>
        <begin position="12"/>
        <end position="108"/>
    </location>
</feature>
<evidence type="ECO:0000256" key="1">
    <source>
        <dbReference type="ARBA" id="ARBA00005986"/>
    </source>
</evidence>
<dbReference type="InterPro" id="IPR009799">
    <property type="entry name" value="EthD_dom"/>
</dbReference>
<accession>A0A9P6LIX1</accession>
<dbReference type="Gene3D" id="3.30.70.100">
    <property type="match status" value="1"/>
</dbReference>
<sequence length="125" mass="14265">MVFTMMVLAGRKDGITHEEFKRRYEQHMLLVEEICGDAMPLKHTRWYPPHGADGKPILLSGNTDEMYYDVIATITFEDKAGMERFSAALTAPEADARIMADEAGFWDRNKMHVTVGGDVKVWEKK</sequence>
<dbReference type="SUPFAM" id="SSF54909">
    <property type="entry name" value="Dimeric alpha+beta barrel"/>
    <property type="match status" value="1"/>
</dbReference>
<dbReference type="EMBL" id="JAATWM020000026">
    <property type="protein sequence ID" value="KAF9874576.1"/>
    <property type="molecule type" value="Genomic_DNA"/>
</dbReference>
<dbReference type="GO" id="GO:0016491">
    <property type="term" value="F:oxidoreductase activity"/>
    <property type="evidence" value="ECO:0007669"/>
    <property type="project" value="InterPro"/>
</dbReference>
<evidence type="ECO:0000259" key="2">
    <source>
        <dbReference type="Pfam" id="PF07110"/>
    </source>
</evidence>
<proteinExistence type="inferred from homology"/>
<organism evidence="3 4">
    <name type="scientific">Colletotrichum karsti</name>
    <dbReference type="NCBI Taxonomy" id="1095194"/>
    <lineage>
        <taxon>Eukaryota</taxon>
        <taxon>Fungi</taxon>
        <taxon>Dikarya</taxon>
        <taxon>Ascomycota</taxon>
        <taxon>Pezizomycotina</taxon>
        <taxon>Sordariomycetes</taxon>
        <taxon>Hypocreomycetidae</taxon>
        <taxon>Glomerellales</taxon>
        <taxon>Glomerellaceae</taxon>
        <taxon>Colletotrichum</taxon>
        <taxon>Colletotrichum boninense species complex</taxon>
    </lineage>
</organism>
<dbReference type="RefSeq" id="XP_038744037.1">
    <property type="nucleotide sequence ID" value="XM_038890854.1"/>
</dbReference>
<evidence type="ECO:0000313" key="4">
    <source>
        <dbReference type="Proteomes" id="UP000781932"/>
    </source>
</evidence>
<dbReference type="InterPro" id="IPR011008">
    <property type="entry name" value="Dimeric_a/b-barrel"/>
</dbReference>
<gene>
    <name evidence="3" type="ORF">CkaCkLH20_08139</name>
</gene>
<reference evidence="3" key="1">
    <citation type="submission" date="2020-03" db="EMBL/GenBank/DDBJ databases">
        <authorList>
            <person name="He L."/>
        </authorList>
    </citation>
    <scope>NUCLEOTIDE SEQUENCE</scope>
    <source>
        <strain evidence="3">CkLH20</strain>
    </source>
</reference>
<comment type="similarity">
    <text evidence="1">Belongs to the tpcK family.</text>
</comment>
<dbReference type="AlphaFoldDB" id="A0A9P6LIX1"/>
<dbReference type="Pfam" id="PF07110">
    <property type="entry name" value="EthD"/>
    <property type="match status" value="1"/>
</dbReference>
<dbReference type="OrthoDB" id="2519291at2759"/>
<dbReference type="Proteomes" id="UP000781932">
    <property type="component" value="Unassembled WGS sequence"/>
</dbReference>
<reference evidence="3" key="2">
    <citation type="submission" date="2020-11" db="EMBL/GenBank/DDBJ databases">
        <title>Whole genome sequencing of Colletotrichum sp.</title>
        <authorList>
            <person name="Li H."/>
        </authorList>
    </citation>
    <scope>NUCLEOTIDE SEQUENCE</scope>
    <source>
        <strain evidence="3">CkLH20</strain>
    </source>
</reference>
<protein>
    <submittedName>
        <fullName evidence="3">HypE protein</fullName>
    </submittedName>
</protein>
<evidence type="ECO:0000313" key="3">
    <source>
        <dbReference type="EMBL" id="KAF9874576.1"/>
    </source>
</evidence>
<name>A0A9P6LIX1_9PEZI</name>
<dbReference type="GeneID" id="62163928"/>